<dbReference type="PROSITE" id="PS51257">
    <property type="entry name" value="PROKAR_LIPOPROTEIN"/>
    <property type="match status" value="1"/>
</dbReference>
<dbReference type="InterPro" id="IPR024422">
    <property type="entry name" value="Protein_unknown_function_OB"/>
</dbReference>
<dbReference type="Pfam" id="PF12869">
    <property type="entry name" value="tRNA_anti-like"/>
    <property type="match status" value="1"/>
</dbReference>
<keyword evidence="2" id="KW-1185">Reference proteome</keyword>
<dbReference type="EMBL" id="CP022163">
    <property type="protein sequence ID" value="ATB33794.1"/>
    <property type="molecule type" value="Genomic_DNA"/>
</dbReference>
<sequence length="242" mass="25831">MKRALLVSALLVGAGGCKKSEPPPPAELVRTSPGTLLDSYAETGNELEVTGLVKDIRDTGGLLSVFFESNHPEHSVVCQADATQSVAVGKLAKGQLVAMHGLARGRQGDNPALEKCRVTWAGPSPRTDPAGGREALRAARSLDVCMVPLLVDELRRRGEKQPDGKPLTEAAFREADAERSKRLDTAEKSARAQLAEAGLTALSCDHPLVHLLKRCEVGSEKDKAGVECTSRYVSDIRALLPH</sequence>
<dbReference type="Proteomes" id="UP000217289">
    <property type="component" value="Chromosome"/>
</dbReference>
<name>A0A250IPX1_9BACT</name>
<dbReference type="AlphaFoldDB" id="A0A250IPX1"/>
<protein>
    <recommendedName>
        <fullName evidence="3">Lipoprotein</fullName>
    </recommendedName>
</protein>
<dbReference type="KEGG" id="mbd:MEBOL_007292"/>
<dbReference type="OrthoDB" id="6896489at2"/>
<evidence type="ECO:0008006" key="3">
    <source>
        <dbReference type="Google" id="ProtNLM"/>
    </source>
</evidence>
<proteinExistence type="predicted"/>
<organism evidence="1 2">
    <name type="scientific">Melittangium boletus DSM 14713</name>
    <dbReference type="NCBI Taxonomy" id="1294270"/>
    <lineage>
        <taxon>Bacteria</taxon>
        <taxon>Pseudomonadati</taxon>
        <taxon>Myxococcota</taxon>
        <taxon>Myxococcia</taxon>
        <taxon>Myxococcales</taxon>
        <taxon>Cystobacterineae</taxon>
        <taxon>Archangiaceae</taxon>
        <taxon>Melittangium</taxon>
    </lineage>
</organism>
<evidence type="ECO:0000313" key="1">
    <source>
        <dbReference type="EMBL" id="ATB33794.1"/>
    </source>
</evidence>
<reference evidence="1 2" key="1">
    <citation type="submission" date="2017-06" db="EMBL/GenBank/DDBJ databases">
        <authorList>
            <person name="Kim H.J."/>
            <person name="Triplett B.A."/>
        </authorList>
    </citation>
    <scope>NUCLEOTIDE SEQUENCE [LARGE SCALE GENOMIC DNA]</scope>
    <source>
        <strain evidence="1 2">DSM 14713</strain>
    </source>
</reference>
<evidence type="ECO:0000313" key="2">
    <source>
        <dbReference type="Proteomes" id="UP000217289"/>
    </source>
</evidence>
<accession>A0A250IPX1</accession>
<dbReference type="RefSeq" id="WP_157823889.1">
    <property type="nucleotide sequence ID" value="NZ_CP022163.1"/>
</dbReference>
<gene>
    <name evidence="1" type="ORF">MEBOL_007292</name>
</gene>